<dbReference type="AlphaFoldDB" id="A0AAV0V3A8"/>
<dbReference type="InterPro" id="IPR006597">
    <property type="entry name" value="Sel1-like"/>
</dbReference>
<reference evidence="2" key="1">
    <citation type="submission" date="2022-12" db="EMBL/GenBank/DDBJ databases">
        <authorList>
            <person name="Webb A."/>
        </authorList>
    </citation>
    <scope>NUCLEOTIDE SEQUENCE</scope>
    <source>
        <strain evidence="2">Hp1</strain>
    </source>
</reference>
<dbReference type="SMART" id="SM00671">
    <property type="entry name" value="SEL1"/>
    <property type="match status" value="7"/>
</dbReference>
<sequence length="499" mass="55278">MQMIRQVLRRAAATSGRAAFSGRALSTARRCPSSIKRTYSSAVDEKEAYATFEKAKQLINEDNMQEAMGCLGVAAHANIADAQYLLGSLLLNEEEGEDEDEDEAQCKNKELIRDAEANRQRVGRSGDHETIKDIRKGARAAYKQYLMEQKRKARAKTTRLADDASVVQRTTTGELDRAFGKTMEFLLQPKSKLEPLLESADKGHADIAKTELDTTKAVEWVRRAADNSHRDAHVQLGNLCLSHDPPMALEASAWYTNVSKGENPHPDALYNLGVMLYEGVHHAEPPFLGNKSASIAFFTRAAEMGDVSAQFFMGTLLHQGDTELEIEANFTSGLMLIEMAASKGHPGALYYLAQLYRSGDDVNNFAADRAKFLEHLDKAMEAEDADAYFCMADIYLHGSDGFDQDHEQARHFYLAAAQQGHADAFCCLGALYYNGVGVKQDFQKAFYYYQEAADRDSMEAWKNLAEMYTVGRGVARNEATANAIIAMLKKVEAEEPVGS</sequence>
<dbReference type="PANTHER" id="PTHR11102">
    <property type="entry name" value="SEL-1-LIKE PROTEIN"/>
    <property type="match status" value="1"/>
</dbReference>
<dbReference type="EMBL" id="CANTFL010001475">
    <property type="protein sequence ID" value="CAI5742773.1"/>
    <property type="molecule type" value="Genomic_DNA"/>
</dbReference>
<evidence type="ECO:0000256" key="1">
    <source>
        <dbReference type="ARBA" id="ARBA00038101"/>
    </source>
</evidence>
<dbReference type="SUPFAM" id="SSF81901">
    <property type="entry name" value="HCP-like"/>
    <property type="match status" value="3"/>
</dbReference>
<dbReference type="Gene3D" id="1.25.40.10">
    <property type="entry name" value="Tetratricopeptide repeat domain"/>
    <property type="match status" value="2"/>
</dbReference>
<dbReference type="InterPro" id="IPR011990">
    <property type="entry name" value="TPR-like_helical_dom_sf"/>
</dbReference>
<proteinExistence type="inferred from homology"/>
<name>A0AAV0V3A8_HYABA</name>
<evidence type="ECO:0000313" key="3">
    <source>
        <dbReference type="Proteomes" id="UP001162031"/>
    </source>
</evidence>
<organism evidence="2 3">
    <name type="scientific">Hyaloperonospora brassicae</name>
    <name type="common">Brassica downy mildew</name>
    <name type="synonym">Peronospora brassicae</name>
    <dbReference type="NCBI Taxonomy" id="162125"/>
    <lineage>
        <taxon>Eukaryota</taxon>
        <taxon>Sar</taxon>
        <taxon>Stramenopiles</taxon>
        <taxon>Oomycota</taxon>
        <taxon>Peronosporomycetes</taxon>
        <taxon>Peronosporales</taxon>
        <taxon>Peronosporaceae</taxon>
        <taxon>Hyaloperonospora</taxon>
    </lineage>
</organism>
<dbReference type="Pfam" id="PF08238">
    <property type="entry name" value="Sel1"/>
    <property type="match status" value="8"/>
</dbReference>
<accession>A0AAV0V3A8</accession>
<comment type="similarity">
    <text evidence="1">Belongs to the sel-1 family.</text>
</comment>
<gene>
    <name evidence="2" type="ORF">HBR001_LOCUS9151</name>
</gene>
<keyword evidence="3" id="KW-1185">Reference proteome</keyword>
<comment type="caution">
    <text evidence="2">The sequence shown here is derived from an EMBL/GenBank/DDBJ whole genome shotgun (WGS) entry which is preliminary data.</text>
</comment>
<dbReference type="InterPro" id="IPR050767">
    <property type="entry name" value="Sel1_AlgK"/>
</dbReference>
<protein>
    <submittedName>
        <fullName evidence="2">Uncharacterized protein</fullName>
    </submittedName>
</protein>
<evidence type="ECO:0000313" key="2">
    <source>
        <dbReference type="EMBL" id="CAI5742773.1"/>
    </source>
</evidence>
<dbReference type="Proteomes" id="UP001162031">
    <property type="component" value="Unassembled WGS sequence"/>
</dbReference>
<dbReference type="PANTHER" id="PTHR11102:SF147">
    <property type="entry name" value="SEL1L ADAPTOR SUBUNIT OF ERAD E3 UBIQUITIN LIGASE"/>
    <property type="match status" value="1"/>
</dbReference>